<evidence type="ECO:0000313" key="2">
    <source>
        <dbReference type="Proteomes" id="UP000265520"/>
    </source>
</evidence>
<feature type="non-terminal residue" evidence="1">
    <location>
        <position position="32"/>
    </location>
</feature>
<sequence>MEQMKIGENFSGLASLMSPILMRLPPMKTMER</sequence>
<name>A0A392VCF0_9FABA</name>
<dbReference type="AlphaFoldDB" id="A0A392VCF0"/>
<protein>
    <submittedName>
        <fullName evidence="1">Uncharacterized protein</fullName>
    </submittedName>
</protein>
<dbReference type="Proteomes" id="UP000265520">
    <property type="component" value="Unassembled WGS sequence"/>
</dbReference>
<keyword evidence="2" id="KW-1185">Reference proteome</keyword>
<comment type="caution">
    <text evidence="1">The sequence shown here is derived from an EMBL/GenBank/DDBJ whole genome shotgun (WGS) entry which is preliminary data.</text>
</comment>
<evidence type="ECO:0000313" key="1">
    <source>
        <dbReference type="EMBL" id="MCI84611.1"/>
    </source>
</evidence>
<accession>A0A392VCF0</accession>
<proteinExistence type="predicted"/>
<organism evidence="1 2">
    <name type="scientific">Trifolium medium</name>
    <dbReference type="NCBI Taxonomy" id="97028"/>
    <lineage>
        <taxon>Eukaryota</taxon>
        <taxon>Viridiplantae</taxon>
        <taxon>Streptophyta</taxon>
        <taxon>Embryophyta</taxon>
        <taxon>Tracheophyta</taxon>
        <taxon>Spermatophyta</taxon>
        <taxon>Magnoliopsida</taxon>
        <taxon>eudicotyledons</taxon>
        <taxon>Gunneridae</taxon>
        <taxon>Pentapetalae</taxon>
        <taxon>rosids</taxon>
        <taxon>fabids</taxon>
        <taxon>Fabales</taxon>
        <taxon>Fabaceae</taxon>
        <taxon>Papilionoideae</taxon>
        <taxon>50 kb inversion clade</taxon>
        <taxon>NPAAA clade</taxon>
        <taxon>Hologalegina</taxon>
        <taxon>IRL clade</taxon>
        <taxon>Trifolieae</taxon>
        <taxon>Trifolium</taxon>
    </lineage>
</organism>
<dbReference type="EMBL" id="LXQA011095196">
    <property type="protein sequence ID" value="MCI84611.1"/>
    <property type="molecule type" value="Genomic_DNA"/>
</dbReference>
<reference evidence="1 2" key="1">
    <citation type="journal article" date="2018" name="Front. Plant Sci.">
        <title>Red Clover (Trifolium pratense) and Zigzag Clover (T. medium) - A Picture of Genomic Similarities and Differences.</title>
        <authorList>
            <person name="Dluhosova J."/>
            <person name="Istvanek J."/>
            <person name="Nedelnik J."/>
            <person name="Repkova J."/>
        </authorList>
    </citation>
    <scope>NUCLEOTIDE SEQUENCE [LARGE SCALE GENOMIC DNA]</scope>
    <source>
        <strain evidence="2">cv. 10/8</strain>
        <tissue evidence="1">Leaf</tissue>
    </source>
</reference>